<comment type="subcellular location">
    <subcellularLocation>
        <location evidence="1 16">Membrane</location>
        <topology evidence="1 16">Single-pass type I membrane protein</topology>
    </subcellularLocation>
</comment>
<dbReference type="SUPFAM" id="SSF69318">
    <property type="entry name" value="Integrin alpha N-terminal domain"/>
    <property type="match status" value="1"/>
</dbReference>
<evidence type="ECO:0000259" key="17">
    <source>
        <dbReference type="PROSITE" id="PS50234"/>
    </source>
</evidence>
<dbReference type="Ensembl" id="ENSEBUT00000019842.1">
    <property type="protein sequence ID" value="ENSEBUP00000019266.1"/>
    <property type="gene ID" value="ENSEBUG00000011989.1"/>
</dbReference>
<keyword evidence="10 16" id="KW-0401">Integrin</keyword>
<dbReference type="AlphaFoldDB" id="A0A8C4WYC0"/>
<evidence type="ECO:0000313" key="19">
    <source>
        <dbReference type="Proteomes" id="UP000694388"/>
    </source>
</evidence>
<dbReference type="InterPro" id="IPR032695">
    <property type="entry name" value="Integrin_dom_sf"/>
</dbReference>
<dbReference type="Gene3D" id="1.20.5.930">
    <property type="entry name" value="Bicelle-embedded integrin alpha(iib) transmembrane segment"/>
    <property type="match status" value="1"/>
</dbReference>
<dbReference type="InterPro" id="IPR048285">
    <property type="entry name" value="Integrin_alpha_Ig-like_2"/>
</dbReference>
<proteinExistence type="inferred from homology"/>
<feature type="transmembrane region" description="Helical" evidence="16">
    <location>
        <begin position="1170"/>
        <end position="1194"/>
    </location>
</feature>
<keyword evidence="9 16" id="KW-1133">Transmembrane helix</keyword>
<keyword evidence="12" id="KW-1015">Disulfide bond</keyword>
<dbReference type="SUPFAM" id="SSF53300">
    <property type="entry name" value="vWA-like"/>
    <property type="match status" value="1"/>
</dbReference>
<feature type="repeat" description="FG-GAP" evidence="15">
    <location>
        <begin position="29"/>
        <end position="90"/>
    </location>
</feature>
<evidence type="ECO:0000256" key="14">
    <source>
        <dbReference type="ARBA" id="ARBA00023180"/>
    </source>
</evidence>
<evidence type="ECO:0000256" key="13">
    <source>
        <dbReference type="ARBA" id="ARBA00023170"/>
    </source>
</evidence>
<dbReference type="GO" id="GO:0005178">
    <property type="term" value="F:integrin binding"/>
    <property type="evidence" value="ECO:0007669"/>
    <property type="project" value="TreeGrafter"/>
</dbReference>
<dbReference type="GO" id="GO:0007229">
    <property type="term" value="P:integrin-mediated signaling pathway"/>
    <property type="evidence" value="ECO:0007669"/>
    <property type="project" value="UniProtKB-KW"/>
</dbReference>
<dbReference type="Pfam" id="PF20806">
    <property type="entry name" value="Integrin_A_Ig_3"/>
    <property type="match status" value="2"/>
</dbReference>
<keyword evidence="11 16" id="KW-0472">Membrane</keyword>
<evidence type="ECO:0000256" key="12">
    <source>
        <dbReference type="ARBA" id="ARBA00023157"/>
    </source>
</evidence>
<accession>A0A8C4WYC0</accession>
<evidence type="ECO:0000256" key="9">
    <source>
        <dbReference type="ARBA" id="ARBA00022989"/>
    </source>
</evidence>
<dbReference type="Pfam" id="PF08441">
    <property type="entry name" value="Integrin_A_Ig_1"/>
    <property type="match status" value="1"/>
</dbReference>
<dbReference type="Gene3D" id="2.60.40.1460">
    <property type="entry name" value="Integrin domains. Chain A, domain 2"/>
    <property type="match status" value="1"/>
</dbReference>
<comment type="similarity">
    <text evidence="2 16">Belongs to the integrin alpha chain family.</text>
</comment>
<feature type="repeat" description="FG-GAP" evidence="15">
    <location>
        <begin position="479"/>
        <end position="541"/>
    </location>
</feature>
<dbReference type="Gene3D" id="3.40.50.410">
    <property type="entry name" value="von Willebrand factor, type A domain"/>
    <property type="match status" value="1"/>
</dbReference>
<dbReference type="GO" id="GO:0007160">
    <property type="term" value="P:cell-matrix adhesion"/>
    <property type="evidence" value="ECO:0007669"/>
    <property type="project" value="TreeGrafter"/>
</dbReference>
<evidence type="ECO:0000313" key="18">
    <source>
        <dbReference type="Ensembl" id="ENSEBUP00000019266.1"/>
    </source>
</evidence>
<keyword evidence="13 16" id="KW-0675">Receptor</keyword>
<keyword evidence="4" id="KW-0479">Metal-binding</keyword>
<dbReference type="GO" id="GO:0008305">
    <property type="term" value="C:integrin complex"/>
    <property type="evidence" value="ECO:0007669"/>
    <property type="project" value="InterPro"/>
</dbReference>
<feature type="repeat" description="FG-GAP" evidence="15">
    <location>
        <begin position="544"/>
        <end position="601"/>
    </location>
</feature>
<keyword evidence="19" id="KW-1185">Reference proteome</keyword>
<evidence type="ECO:0000256" key="6">
    <source>
        <dbReference type="ARBA" id="ARBA00022737"/>
    </source>
</evidence>
<dbReference type="Proteomes" id="UP000694388">
    <property type="component" value="Unplaced"/>
</dbReference>
<dbReference type="PRINTS" id="PR01185">
    <property type="entry name" value="INTEGRINA"/>
</dbReference>
<dbReference type="InterPro" id="IPR002035">
    <property type="entry name" value="VWF_A"/>
</dbReference>
<dbReference type="PROSITE" id="PS50234">
    <property type="entry name" value="VWFA"/>
    <property type="match status" value="1"/>
</dbReference>
<dbReference type="InterPro" id="IPR028994">
    <property type="entry name" value="Integrin_alpha_N"/>
</dbReference>
<evidence type="ECO:0000256" key="5">
    <source>
        <dbReference type="ARBA" id="ARBA00022729"/>
    </source>
</evidence>
<keyword evidence="6" id="KW-0677">Repeat</keyword>
<keyword evidence="8 16" id="KW-0130">Cell adhesion</keyword>
<organism evidence="18 19">
    <name type="scientific">Eptatretus burgeri</name>
    <name type="common">Inshore hagfish</name>
    <dbReference type="NCBI Taxonomy" id="7764"/>
    <lineage>
        <taxon>Eukaryota</taxon>
        <taxon>Metazoa</taxon>
        <taxon>Chordata</taxon>
        <taxon>Craniata</taxon>
        <taxon>Vertebrata</taxon>
        <taxon>Cyclostomata</taxon>
        <taxon>Myxini</taxon>
        <taxon>Myxiniformes</taxon>
        <taxon>Myxinidae</taxon>
        <taxon>Eptatretinae</taxon>
        <taxon>Eptatretus</taxon>
    </lineage>
</organism>
<evidence type="ECO:0000256" key="10">
    <source>
        <dbReference type="ARBA" id="ARBA00023037"/>
    </source>
</evidence>
<evidence type="ECO:0000256" key="3">
    <source>
        <dbReference type="ARBA" id="ARBA00022692"/>
    </source>
</evidence>
<keyword evidence="14" id="KW-0325">Glycoprotein</keyword>
<sequence length="1216" mass="135814">MRHVHLHCRVILLCAYTTGYYWLSVAAFNLDTSNPVVFHGPAKAQFGYTVQQHNSGDQKWLLVGAPLTRSSGERPGDIYRCRLSPSANRNCKRLHLDETISIPNVTELKGNMALGMTILPEPVGNGFTVCAPLWAQQCGTSYYTPGICGSVDSNFTVTHTEAPSVQSCGPYKDIVIILDGSNSIYPWSDVRHFLMKTVQSFHIGVDQTRVGVVQYGEYPVHEFTLENYRTSAEVVKAAGRIEQLRGNMTQTGDGIDFARVEAFSKENGARRNAKKVMIVVTDGESHNKHKLKETIKACEGDNIERYAIAVLRSYSADPEAVRTLVNEVRSIASDPVEKHFFNVTSEATLVDIVGTLEDRIFSLEGTENQNGTAFDMEMSQTGFSAHYAGDTLLLGAVGAYEWAGTIVQQVGRDKIIPSQDAFEAALPLELRKHTAYLGYSLNSFTLRNGTERYVAGAPRYNHSGLVVIFAQGGSTASVTVLQTLKGNQIGSYFGGELCTMDVNGDGVSDLLLVAAPMFMDPEGREMGKVYVFAFRKRSWRLEMQLCPANDQSQASRFGSALASIPDLNHDGFGELAVGAPLSDGGQGALYLFRGRERTLDPRPSQHVAAKSLAQRLHFFGRSIHGKMDMDGNGIADVSVGALGNAVLLRSRSIAFVETLAKFIPSEVDIWNSTCQRGSRSTFCCNISLCFRASTKSPNPERLYLDLSYSMEIDFIRALPRAHFDKVDDRKLQENTRLWYDRTQCFWYTLYTLEATDYVKPLGFRTELRLDKSSSGPVLDSSMPSCEFEDDAEGSSRDCEHKISKERSERSCVDYKIPFKKDCGLDDECVTNLVLHVKSNVHGTSKLPFVVAGFPRLQLNVTLENHLENAYNTKLNITYSRNLHFACICAQTNKEVETDCQDHMALTGKLCKVDYPVFTSNTEVTWTIEFEFSDTVLLDYIEVDMEVTSDSEEDPKAVPDNEFHLFVPIRYEANLVMLRQTNVDYIEIEENKSIPKTINSLDDIGPQFNFTVQIHNIGKYDLGKLQLNISVPVYSAWNNPIFHIVRTHTAPRSKMHCKNGHTGEEFSITFGGRGPRFLMENLRTVREMNCQTVTCMSIRCWVHGLAKTERVQVTVFVRLWKGTFHMASVHQVRLASTVVAAVLNTSLLIVSEDTLKANVTVEIIKRGKYILPFWVILVSVLGGLLLLGLIILGLWKLGFLKRPEKYQFQKAEVVRPS</sequence>
<reference evidence="18" key="1">
    <citation type="submission" date="2025-08" db="UniProtKB">
        <authorList>
            <consortium name="Ensembl"/>
        </authorList>
    </citation>
    <scope>IDENTIFICATION</scope>
</reference>
<evidence type="ECO:0000256" key="15">
    <source>
        <dbReference type="PROSITE-ProRule" id="PRU00803"/>
    </source>
</evidence>
<keyword evidence="5" id="KW-0732">Signal</keyword>
<dbReference type="SMART" id="SM00327">
    <property type="entry name" value="VWA"/>
    <property type="match status" value="1"/>
</dbReference>
<dbReference type="PRINTS" id="PR00453">
    <property type="entry name" value="VWFADOMAIN"/>
</dbReference>
<dbReference type="GO" id="GO:0098609">
    <property type="term" value="P:cell-cell adhesion"/>
    <property type="evidence" value="ECO:0007669"/>
    <property type="project" value="TreeGrafter"/>
</dbReference>
<dbReference type="Gene3D" id="2.60.40.1510">
    <property type="entry name" value="ntegrin, alpha v. Chain A, domain 3"/>
    <property type="match status" value="1"/>
</dbReference>
<dbReference type="Pfam" id="PF00092">
    <property type="entry name" value="VWA"/>
    <property type="match status" value="1"/>
</dbReference>
<dbReference type="Pfam" id="PF01839">
    <property type="entry name" value="FG-GAP"/>
    <property type="match status" value="2"/>
</dbReference>
<evidence type="ECO:0000256" key="1">
    <source>
        <dbReference type="ARBA" id="ARBA00004479"/>
    </source>
</evidence>
<evidence type="ECO:0000256" key="4">
    <source>
        <dbReference type="ARBA" id="ARBA00022723"/>
    </source>
</evidence>
<dbReference type="GO" id="GO:0033627">
    <property type="term" value="P:cell adhesion mediated by integrin"/>
    <property type="evidence" value="ECO:0007669"/>
    <property type="project" value="TreeGrafter"/>
</dbReference>
<dbReference type="SUPFAM" id="SSF69179">
    <property type="entry name" value="Integrin domains"/>
    <property type="match status" value="3"/>
</dbReference>
<dbReference type="GeneTree" id="ENSGT00940000155465"/>
<name>A0A8C4WYC0_EPTBU</name>
<evidence type="ECO:0000256" key="16">
    <source>
        <dbReference type="RuleBase" id="RU003762"/>
    </source>
</evidence>
<reference evidence="18" key="2">
    <citation type="submission" date="2025-09" db="UniProtKB">
        <authorList>
            <consortium name="Ensembl"/>
        </authorList>
    </citation>
    <scope>IDENTIFICATION</scope>
</reference>
<dbReference type="PANTHER" id="PTHR23220">
    <property type="entry name" value="INTEGRIN ALPHA"/>
    <property type="match status" value="1"/>
</dbReference>
<dbReference type="Pfam" id="PF20805">
    <property type="entry name" value="Integrin_A_Ig_2"/>
    <property type="match status" value="1"/>
</dbReference>
<dbReference type="PANTHER" id="PTHR23220:SF134">
    <property type="entry name" value="INTEGRIN ALPHA-2 DOMAIN-CONTAINING PROTEIN"/>
    <property type="match status" value="1"/>
</dbReference>
<keyword evidence="3 16" id="KW-0812">Transmembrane</keyword>
<dbReference type="SMART" id="SM00191">
    <property type="entry name" value="Int_alpha"/>
    <property type="match status" value="5"/>
</dbReference>
<dbReference type="InterPro" id="IPR013517">
    <property type="entry name" value="FG-GAP"/>
</dbReference>
<dbReference type="FunFam" id="3.40.50.410:FF:000012">
    <property type="entry name" value="Integrin, alpha 10"/>
    <property type="match status" value="1"/>
</dbReference>
<dbReference type="Gene3D" id="2.60.40.1530">
    <property type="entry name" value="ntegrin, alpha v. Chain A, domain 4"/>
    <property type="match status" value="1"/>
</dbReference>
<dbReference type="InterPro" id="IPR013519">
    <property type="entry name" value="Int_alpha_beta-p"/>
</dbReference>
<protein>
    <recommendedName>
        <fullName evidence="17">VWFA domain-containing protein</fullName>
    </recommendedName>
</protein>
<evidence type="ECO:0000256" key="2">
    <source>
        <dbReference type="ARBA" id="ARBA00008054"/>
    </source>
</evidence>
<evidence type="ECO:0000256" key="7">
    <source>
        <dbReference type="ARBA" id="ARBA00022837"/>
    </source>
</evidence>
<dbReference type="InterPro" id="IPR048286">
    <property type="entry name" value="Integrin_alpha_Ig-like_3"/>
</dbReference>
<evidence type="ECO:0000256" key="11">
    <source>
        <dbReference type="ARBA" id="ARBA00023136"/>
    </source>
</evidence>
<keyword evidence="7" id="KW-0106">Calcium</keyword>
<dbReference type="InterPro" id="IPR013649">
    <property type="entry name" value="Integrin_alpha_Ig-like_1"/>
</dbReference>
<evidence type="ECO:0000256" key="8">
    <source>
        <dbReference type="ARBA" id="ARBA00022889"/>
    </source>
</evidence>
<dbReference type="InterPro" id="IPR036465">
    <property type="entry name" value="vWFA_dom_sf"/>
</dbReference>
<dbReference type="GO" id="GO:0046872">
    <property type="term" value="F:metal ion binding"/>
    <property type="evidence" value="ECO:0007669"/>
    <property type="project" value="UniProtKB-KW"/>
</dbReference>
<feature type="domain" description="VWFA" evidence="17">
    <location>
        <begin position="173"/>
        <end position="360"/>
    </location>
</feature>
<dbReference type="InterPro" id="IPR000413">
    <property type="entry name" value="Integrin_alpha"/>
</dbReference>
<dbReference type="PROSITE" id="PS51470">
    <property type="entry name" value="FG_GAP"/>
    <property type="match status" value="3"/>
</dbReference>
<dbReference type="GO" id="GO:0009897">
    <property type="term" value="C:external side of plasma membrane"/>
    <property type="evidence" value="ECO:0007669"/>
    <property type="project" value="TreeGrafter"/>
</dbReference>
<dbReference type="Gene3D" id="2.130.10.130">
    <property type="entry name" value="Integrin alpha, N-terminal"/>
    <property type="match status" value="2"/>
</dbReference>